<keyword evidence="2" id="KW-1185">Reference proteome</keyword>
<dbReference type="EMBL" id="JAHRIN010050544">
    <property type="protein sequence ID" value="MEQ2208496.1"/>
    <property type="molecule type" value="Genomic_DNA"/>
</dbReference>
<protein>
    <submittedName>
        <fullName evidence="1">Uncharacterized protein</fullName>
    </submittedName>
</protein>
<name>A0ABV0RKL2_9TELE</name>
<evidence type="ECO:0000313" key="2">
    <source>
        <dbReference type="Proteomes" id="UP001434883"/>
    </source>
</evidence>
<gene>
    <name evidence="1" type="ORF">XENOCAPTIV_003065</name>
</gene>
<reference evidence="1 2" key="1">
    <citation type="submission" date="2021-06" db="EMBL/GenBank/DDBJ databases">
        <authorList>
            <person name="Palmer J.M."/>
        </authorList>
    </citation>
    <scope>NUCLEOTIDE SEQUENCE [LARGE SCALE GENOMIC DNA]</scope>
    <source>
        <strain evidence="1 2">XC_2019</strain>
        <tissue evidence="1">Muscle</tissue>
    </source>
</reference>
<proteinExistence type="predicted"/>
<dbReference type="Proteomes" id="UP001434883">
    <property type="component" value="Unassembled WGS sequence"/>
</dbReference>
<evidence type="ECO:0000313" key="1">
    <source>
        <dbReference type="EMBL" id="MEQ2208496.1"/>
    </source>
</evidence>
<comment type="caution">
    <text evidence="1">The sequence shown here is derived from an EMBL/GenBank/DDBJ whole genome shotgun (WGS) entry which is preliminary data.</text>
</comment>
<accession>A0ABV0RKL2</accession>
<organism evidence="1 2">
    <name type="scientific">Xenoophorus captivus</name>
    <dbReference type="NCBI Taxonomy" id="1517983"/>
    <lineage>
        <taxon>Eukaryota</taxon>
        <taxon>Metazoa</taxon>
        <taxon>Chordata</taxon>
        <taxon>Craniata</taxon>
        <taxon>Vertebrata</taxon>
        <taxon>Euteleostomi</taxon>
        <taxon>Actinopterygii</taxon>
        <taxon>Neopterygii</taxon>
        <taxon>Teleostei</taxon>
        <taxon>Neoteleostei</taxon>
        <taxon>Acanthomorphata</taxon>
        <taxon>Ovalentaria</taxon>
        <taxon>Atherinomorphae</taxon>
        <taxon>Cyprinodontiformes</taxon>
        <taxon>Goodeidae</taxon>
        <taxon>Xenoophorus</taxon>
    </lineage>
</organism>
<sequence>MHLANFSGKQTEYTLRIQRTDCWLRIDKDNQYVRDIRAVIYTMQESGGSYSDRVHEVYKLSVVSTNMTDQLLKYDVGIKLKCFIWLGGKSCRLPTTLLDVET</sequence>